<protein>
    <submittedName>
        <fullName evidence="1">WD40 repeat domain-containing protein</fullName>
    </submittedName>
</protein>
<dbReference type="Pfam" id="PF17005">
    <property type="entry name" value="WD40_like"/>
    <property type="match status" value="2"/>
</dbReference>
<sequence length="340" mass="38902">MNNDLVEEIYSVDFSSSLFLYGGNDQKCTVYDTVSKSILLVVEGLSDSVIFSKFIRDDLLVICLIDGTVLVTNIEGSISESTEINEEISCVKMINDLLVLGTCTGSIYKISINYNTNINYNNTNRNTNVYRDENNNIITDKVFISFDIQVYMGHSSEILEIYSYNNKIYSLSDQSLLIHNIDTGFLDYKINIKEGIVFSMIPNTEIFCICTTTNILIYKSNTLINRFLIEGQPETVIYTEGYFIVGGYCDYLLIINTKMNMITYKYKIISEGINKLISDKYTIYFSTTCGYVGMCDIRQDGTVQMYESRVETIFDMTYDRETFYVGGLKGMDILKIEEYK</sequence>
<dbReference type="RefSeq" id="XP_065329454.1">
    <property type="nucleotide sequence ID" value="XM_065473382.1"/>
</dbReference>
<proteinExistence type="predicted"/>
<dbReference type="AlphaFoldDB" id="A0AAX4JBI5"/>
<name>A0AAX4JBI5_9MICR</name>
<dbReference type="KEGG" id="vnx:VNE69_04135"/>
<evidence type="ECO:0000313" key="1">
    <source>
        <dbReference type="EMBL" id="WUR03309.1"/>
    </source>
</evidence>
<dbReference type="InterPro" id="IPR036322">
    <property type="entry name" value="WD40_repeat_dom_sf"/>
</dbReference>
<accession>A0AAX4JBI5</accession>
<keyword evidence="2" id="KW-1185">Reference proteome</keyword>
<dbReference type="InterPro" id="IPR031544">
    <property type="entry name" value="WD40-like"/>
</dbReference>
<dbReference type="Proteomes" id="UP001334084">
    <property type="component" value="Chromosome 4"/>
</dbReference>
<organism evidence="1 2">
    <name type="scientific">Vairimorpha necatrix</name>
    <dbReference type="NCBI Taxonomy" id="6039"/>
    <lineage>
        <taxon>Eukaryota</taxon>
        <taxon>Fungi</taxon>
        <taxon>Fungi incertae sedis</taxon>
        <taxon>Microsporidia</taxon>
        <taxon>Nosematidae</taxon>
        <taxon>Vairimorpha</taxon>
    </lineage>
</organism>
<reference evidence="1" key="1">
    <citation type="journal article" date="2024" name="BMC Genomics">
        <title>Functional annotation of a divergent genome using sequence and structure-based similarity.</title>
        <authorList>
            <person name="Svedberg D."/>
            <person name="Winiger R.R."/>
            <person name="Berg A."/>
            <person name="Sharma H."/>
            <person name="Tellgren-Roth C."/>
            <person name="Debrunner-Vossbrinck B.A."/>
            <person name="Vossbrinck C.R."/>
            <person name="Barandun J."/>
        </authorList>
    </citation>
    <scope>NUCLEOTIDE SEQUENCE</scope>
    <source>
        <strain evidence="1">Illinois isolate</strain>
    </source>
</reference>
<dbReference type="GeneID" id="90541125"/>
<dbReference type="InterPro" id="IPR015943">
    <property type="entry name" value="WD40/YVTN_repeat-like_dom_sf"/>
</dbReference>
<gene>
    <name evidence="1" type="ORF">VNE69_04135</name>
</gene>
<dbReference type="EMBL" id="CP142729">
    <property type="protein sequence ID" value="WUR03309.1"/>
    <property type="molecule type" value="Genomic_DNA"/>
</dbReference>
<evidence type="ECO:0000313" key="2">
    <source>
        <dbReference type="Proteomes" id="UP001334084"/>
    </source>
</evidence>
<dbReference type="Gene3D" id="2.130.10.10">
    <property type="entry name" value="YVTN repeat-like/Quinoprotein amine dehydrogenase"/>
    <property type="match status" value="1"/>
</dbReference>
<dbReference type="SUPFAM" id="SSF50978">
    <property type="entry name" value="WD40 repeat-like"/>
    <property type="match status" value="1"/>
</dbReference>